<dbReference type="PATRIC" id="fig|1555112.3.peg.548"/>
<evidence type="ECO:0000256" key="3">
    <source>
        <dbReference type="ARBA" id="ARBA00022475"/>
    </source>
</evidence>
<dbReference type="Gene3D" id="1.10.3720.10">
    <property type="entry name" value="MetI-like"/>
    <property type="match status" value="1"/>
</dbReference>
<evidence type="ECO:0000313" key="9">
    <source>
        <dbReference type="EMBL" id="BAS26383.1"/>
    </source>
</evidence>
<evidence type="ECO:0000256" key="6">
    <source>
        <dbReference type="ARBA" id="ARBA00023136"/>
    </source>
</evidence>
<reference evidence="10" key="2">
    <citation type="journal article" date="2016" name="Int. J. Syst. Evol. Microbiol.">
        <title>Complete genome sequence and cell structure of Limnochorda pilosa, a Gram-negative spore-former within the phylum Firmicutes.</title>
        <authorList>
            <person name="Watanabe M."/>
            <person name="Kojima H."/>
            <person name="Fukui M."/>
        </authorList>
    </citation>
    <scope>NUCLEOTIDE SEQUENCE [LARGE SCALE GENOMIC DNA]</scope>
    <source>
        <strain evidence="10">HC45</strain>
    </source>
</reference>
<feature type="transmembrane region" description="Helical" evidence="7">
    <location>
        <begin position="101"/>
        <end position="122"/>
    </location>
</feature>
<evidence type="ECO:0000259" key="8">
    <source>
        <dbReference type="PROSITE" id="PS50928"/>
    </source>
</evidence>
<comment type="subcellular location">
    <subcellularLocation>
        <location evidence="1 7">Cell membrane</location>
        <topology evidence="1 7">Multi-pass membrane protein</topology>
    </subcellularLocation>
</comment>
<dbReference type="CDD" id="cd06261">
    <property type="entry name" value="TM_PBP2"/>
    <property type="match status" value="1"/>
</dbReference>
<gene>
    <name evidence="9" type="ORF">LIP_0526</name>
</gene>
<dbReference type="Proteomes" id="UP000065807">
    <property type="component" value="Chromosome"/>
</dbReference>
<dbReference type="AlphaFoldDB" id="A0A0K2SGZ5"/>
<dbReference type="PANTHER" id="PTHR43163">
    <property type="entry name" value="DIPEPTIDE TRANSPORT SYSTEM PERMEASE PROTEIN DPPB-RELATED"/>
    <property type="match status" value="1"/>
</dbReference>
<keyword evidence="2 7" id="KW-0813">Transport</keyword>
<dbReference type="KEGG" id="lpil:LIP_0526"/>
<dbReference type="RefSeq" id="WP_068141376.1">
    <property type="nucleotide sequence ID" value="NZ_AP014924.1"/>
</dbReference>
<reference evidence="10" key="1">
    <citation type="submission" date="2015-07" db="EMBL/GenBank/DDBJ databases">
        <title>Complete genome sequence and phylogenetic analysis of Limnochorda pilosa.</title>
        <authorList>
            <person name="Watanabe M."/>
            <person name="Kojima H."/>
            <person name="Fukui M."/>
        </authorList>
    </citation>
    <scope>NUCLEOTIDE SEQUENCE [LARGE SCALE GENOMIC DNA]</scope>
    <source>
        <strain evidence="10">HC45</strain>
    </source>
</reference>
<dbReference type="PROSITE" id="PS50928">
    <property type="entry name" value="ABC_TM1"/>
    <property type="match status" value="1"/>
</dbReference>
<evidence type="ECO:0000313" key="10">
    <source>
        <dbReference type="Proteomes" id="UP000065807"/>
    </source>
</evidence>
<feature type="transmembrane region" description="Helical" evidence="7">
    <location>
        <begin position="273"/>
        <end position="296"/>
    </location>
</feature>
<feature type="transmembrane region" description="Helical" evidence="7">
    <location>
        <begin position="227"/>
        <end position="253"/>
    </location>
</feature>
<evidence type="ECO:0000256" key="4">
    <source>
        <dbReference type="ARBA" id="ARBA00022692"/>
    </source>
</evidence>
<dbReference type="InterPro" id="IPR035906">
    <property type="entry name" value="MetI-like_sf"/>
</dbReference>
<keyword evidence="5 7" id="KW-1133">Transmembrane helix</keyword>
<feature type="transmembrane region" description="Helical" evidence="7">
    <location>
        <begin position="134"/>
        <end position="157"/>
    </location>
</feature>
<keyword evidence="4 7" id="KW-0812">Transmembrane</keyword>
<dbReference type="OrthoDB" id="9773683at2"/>
<dbReference type="Pfam" id="PF19300">
    <property type="entry name" value="BPD_transp_1_N"/>
    <property type="match status" value="1"/>
</dbReference>
<proteinExistence type="inferred from homology"/>
<evidence type="ECO:0000256" key="7">
    <source>
        <dbReference type="RuleBase" id="RU363032"/>
    </source>
</evidence>
<dbReference type="SUPFAM" id="SSF161098">
    <property type="entry name" value="MetI-like"/>
    <property type="match status" value="1"/>
</dbReference>
<dbReference type="InterPro" id="IPR000515">
    <property type="entry name" value="MetI-like"/>
</dbReference>
<organism evidence="9 10">
    <name type="scientific">Limnochorda pilosa</name>
    <dbReference type="NCBI Taxonomy" id="1555112"/>
    <lineage>
        <taxon>Bacteria</taxon>
        <taxon>Bacillati</taxon>
        <taxon>Bacillota</taxon>
        <taxon>Limnochordia</taxon>
        <taxon>Limnochordales</taxon>
        <taxon>Limnochordaceae</taxon>
        <taxon>Limnochorda</taxon>
    </lineage>
</organism>
<evidence type="ECO:0000256" key="2">
    <source>
        <dbReference type="ARBA" id="ARBA00022448"/>
    </source>
</evidence>
<accession>A0A0K2SGZ5</accession>
<keyword evidence="10" id="KW-1185">Reference proteome</keyword>
<comment type="similarity">
    <text evidence="7">Belongs to the binding-protein-dependent transport system permease family.</text>
</comment>
<protein>
    <submittedName>
        <fullName evidence="9">Glutathione ABC transporter permease</fullName>
    </submittedName>
</protein>
<evidence type="ECO:0000256" key="1">
    <source>
        <dbReference type="ARBA" id="ARBA00004651"/>
    </source>
</evidence>
<name>A0A0K2SGZ5_LIMPI</name>
<dbReference type="Pfam" id="PF00528">
    <property type="entry name" value="BPD_transp_1"/>
    <property type="match status" value="1"/>
</dbReference>
<keyword evidence="3" id="KW-1003">Cell membrane</keyword>
<dbReference type="STRING" id="1555112.LIP_0526"/>
<feature type="transmembrane region" description="Helical" evidence="7">
    <location>
        <begin position="169"/>
        <end position="189"/>
    </location>
</feature>
<keyword evidence="6 7" id="KW-0472">Membrane</keyword>
<sequence>MARYVTTRVGHAVFVLLGVTVITFLLLYLLPADPARMIAGRSATVETVSRIRHELGLDQPLPVQYGRYLWGTLHGDMGRSYVQKIEVSQMILARLPATAQLALAGIAAELLIGLPVGVGAAVRRGKGADQLSMILAFLGVSAPQFAVGLLLIYALAYRFPLLPLGGYGSPAHLVLPALTLGLAGGGWYARMVRSNMVDVLGQQYVRTATAKGLSRRTVVLKHAFRNALLPIVSMVGLDIGIFMSGVVVVETAFGWPGIGQLLWQAIQLVDIPVIMGVVTVAAVTIVLGNLLADLAYPLLDPRIEYR</sequence>
<dbReference type="InterPro" id="IPR045621">
    <property type="entry name" value="BPD_transp_1_N"/>
</dbReference>
<dbReference type="GO" id="GO:0005886">
    <property type="term" value="C:plasma membrane"/>
    <property type="evidence" value="ECO:0007669"/>
    <property type="project" value="UniProtKB-SubCell"/>
</dbReference>
<dbReference type="EMBL" id="AP014924">
    <property type="protein sequence ID" value="BAS26383.1"/>
    <property type="molecule type" value="Genomic_DNA"/>
</dbReference>
<evidence type="ECO:0000256" key="5">
    <source>
        <dbReference type="ARBA" id="ARBA00022989"/>
    </source>
</evidence>
<dbReference type="PANTHER" id="PTHR43163:SF6">
    <property type="entry name" value="DIPEPTIDE TRANSPORT SYSTEM PERMEASE PROTEIN DPPB-RELATED"/>
    <property type="match status" value="1"/>
</dbReference>
<feature type="transmembrane region" description="Helical" evidence="7">
    <location>
        <begin position="12"/>
        <end position="30"/>
    </location>
</feature>
<dbReference type="GO" id="GO:0055085">
    <property type="term" value="P:transmembrane transport"/>
    <property type="evidence" value="ECO:0007669"/>
    <property type="project" value="InterPro"/>
</dbReference>
<feature type="domain" description="ABC transmembrane type-1" evidence="8">
    <location>
        <begin position="95"/>
        <end position="296"/>
    </location>
</feature>